<protein>
    <recommendedName>
        <fullName evidence="13">ATP synthase subunit b</fullName>
    </recommendedName>
    <alternativeName>
        <fullName evidence="13">ATP synthase F(0) sector subunit b</fullName>
    </alternativeName>
    <alternativeName>
        <fullName evidence="13">ATPase subunit I</fullName>
    </alternativeName>
    <alternativeName>
        <fullName evidence="13">F-type ATPase subunit b</fullName>
        <shortName evidence="13">F-ATPase subunit b</shortName>
    </alternativeName>
</protein>
<dbReference type="PANTHER" id="PTHR33445:SF1">
    <property type="entry name" value="ATP SYNTHASE SUBUNIT B"/>
    <property type="match status" value="1"/>
</dbReference>
<dbReference type="GO" id="GO:0012505">
    <property type="term" value="C:endomembrane system"/>
    <property type="evidence" value="ECO:0007669"/>
    <property type="project" value="UniProtKB-SubCell"/>
</dbReference>
<evidence type="ECO:0000256" key="10">
    <source>
        <dbReference type="ARBA" id="ARBA00023310"/>
    </source>
</evidence>
<dbReference type="PATRIC" id="fig|1423779.3.peg.918"/>
<feature type="transmembrane region" description="Helical" evidence="13">
    <location>
        <begin position="18"/>
        <end position="37"/>
    </location>
</feature>
<keyword evidence="5 13" id="KW-0812">Transmembrane</keyword>
<feature type="compositionally biased region" description="Low complexity" evidence="15">
    <location>
        <begin position="110"/>
        <end position="120"/>
    </location>
</feature>
<evidence type="ECO:0000256" key="12">
    <source>
        <dbReference type="ARBA" id="ARBA00037847"/>
    </source>
</evidence>
<gene>
    <name evidence="13" type="primary">atpF</name>
    <name evidence="16" type="ORF">FC49_GL000899</name>
</gene>
<keyword evidence="6 13" id="KW-0375">Hydrogen ion transport</keyword>
<feature type="compositionally biased region" description="Basic and acidic residues" evidence="15">
    <location>
        <begin position="121"/>
        <end position="131"/>
    </location>
</feature>
<comment type="caution">
    <text evidence="16">The sequence shown here is derived from an EMBL/GenBank/DDBJ whole genome shotgun (WGS) entry which is preliminary data.</text>
</comment>
<evidence type="ECO:0000313" key="16">
    <source>
        <dbReference type="EMBL" id="KRM14822.1"/>
    </source>
</evidence>
<dbReference type="GO" id="GO:0045259">
    <property type="term" value="C:proton-transporting ATP synthase complex"/>
    <property type="evidence" value="ECO:0007669"/>
    <property type="project" value="UniProtKB-KW"/>
</dbReference>
<proteinExistence type="inferred from homology"/>
<comment type="subcellular location">
    <subcellularLocation>
        <location evidence="13">Cell membrane</location>
        <topology evidence="13">Single-pass membrane protein</topology>
    </subcellularLocation>
    <subcellularLocation>
        <location evidence="12">Endomembrane system</location>
        <topology evidence="12">Single-pass membrane protein</topology>
    </subcellularLocation>
</comment>
<evidence type="ECO:0000256" key="5">
    <source>
        <dbReference type="ARBA" id="ARBA00022692"/>
    </source>
</evidence>
<name>A0A0R1WIR4_9LACO</name>
<evidence type="ECO:0000256" key="14">
    <source>
        <dbReference type="RuleBase" id="RU003848"/>
    </source>
</evidence>
<evidence type="ECO:0000256" key="4">
    <source>
        <dbReference type="ARBA" id="ARBA00022547"/>
    </source>
</evidence>
<dbReference type="Proteomes" id="UP000050973">
    <property type="component" value="Unassembled WGS sequence"/>
</dbReference>
<comment type="subunit">
    <text evidence="13">F-type ATPases have 2 components, F(1) - the catalytic core - and F(0) - the membrane proton channel. F(1) has five subunits: alpha(3), beta(3), gamma(1), delta(1), epsilon(1). F(0) has three main subunits: a(1), b(2) and c(10-14). The alpha and beta chains form an alternating ring which encloses part of the gamma chain. F(1) is attached to F(0) by a central stalk formed by the gamma and epsilon chains, while a peripheral stalk is formed by the delta and b chains.</text>
</comment>
<dbReference type="SUPFAM" id="SSF81573">
    <property type="entry name" value="F1F0 ATP synthase subunit B, membrane domain"/>
    <property type="match status" value="1"/>
</dbReference>
<dbReference type="Pfam" id="PF00430">
    <property type="entry name" value="ATP-synt_B"/>
    <property type="match status" value="1"/>
</dbReference>
<dbReference type="InterPro" id="IPR005864">
    <property type="entry name" value="ATP_synth_F0_bsu_bac"/>
</dbReference>
<evidence type="ECO:0000256" key="13">
    <source>
        <dbReference type="HAMAP-Rule" id="MF_01398"/>
    </source>
</evidence>
<keyword evidence="4 13" id="KW-0138">CF(0)</keyword>
<organism evidence="16 17">
    <name type="scientific">Limosilactobacillus oris DSM 4864</name>
    <dbReference type="NCBI Taxonomy" id="1423779"/>
    <lineage>
        <taxon>Bacteria</taxon>
        <taxon>Bacillati</taxon>
        <taxon>Bacillota</taxon>
        <taxon>Bacilli</taxon>
        <taxon>Lactobacillales</taxon>
        <taxon>Lactobacillaceae</taxon>
        <taxon>Limosilactobacillus</taxon>
    </lineage>
</organism>
<comment type="function">
    <text evidence="13">Component of the F(0) channel, it forms part of the peripheral stalk, linking F(1) to F(0).</text>
</comment>
<dbReference type="InterPro" id="IPR002146">
    <property type="entry name" value="ATP_synth_b/b'su_bac/chlpt"/>
</dbReference>
<dbReference type="AlphaFoldDB" id="A0A0R1WIR4"/>
<dbReference type="EMBL" id="AZGE01000020">
    <property type="protein sequence ID" value="KRM14822.1"/>
    <property type="molecule type" value="Genomic_DNA"/>
</dbReference>
<dbReference type="Gene3D" id="6.10.250.1580">
    <property type="match status" value="1"/>
</dbReference>
<dbReference type="CDD" id="cd06503">
    <property type="entry name" value="ATP-synt_Fo_b"/>
    <property type="match status" value="1"/>
</dbReference>
<keyword evidence="10 13" id="KW-0066">ATP synthesis</keyword>
<evidence type="ECO:0000256" key="1">
    <source>
        <dbReference type="ARBA" id="ARBA00005513"/>
    </source>
</evidence>
<dbReference type="HAMAP" id="MF_01398">
    <property type="entry name" value="ATP_synth_b_bprime"/>
    <property type="match status" value="1"/>
</dbReference>
<keyword evidence="9 13" id="KW-0472">Membrane</keyword>
<evidence type="ECO:0000256" key="8">
    <source>
        <dbReference type="ARBA" id="ARBA00023065"/>
    </source>
</evidence>
<dbReference type="NCBIfam" id="TIGR01144">
    <property type="entry name" value="ATP_synt_b"/>
    <property type="match status" value="1"/>
</dbReference>
<evidence type="ECO:0000313" key="17">
    <source>
        <dbReference type="Proteomes" id="UP000050973"/>
    </source>
</evidence>
<keyword evidence="7 13" id="KW-1133">Transmembrane helix</keyword>
<evidence type="ECO:0000256" key="3">
    <source>
        <dbReference type="ARBA" id="ARBA00022475"/>
    </source>
</evidence>
<evidence type="ECO:0000256" key="9">
    <source>
        <dbReference type="ARBA" id="ARBA00023136"/>
    </source>
</evidence>
<dbReference type="PANTHER" id="PTHR33445">
    <property type="entry name" value="ATP SYNTHASE SUBUNIT B', CHLOROPLASTIC"/>
    <property type="match status" value="1"/>
</dbReference>
<evidence type="ECO:0000256" key="15">
    <source>
        <dbReference type="SAM" id="MobiDB-lite"/>
    </source>
</evidence>
<feature type="region of interest" description="Disordered" evidence="15">
    <location>
        <begin position="110"/>
        <end position="131"/>
    </location>
</feature>
<dbReference type="GO" id="GO:0005886">
    <property type="term" value="C:plasma membrane"/>
    <property type="evidence" value="ECO:0007669"/>
    <property type="project" value="UniProtKB-SubCell"/>
</dbReference>
<evidence type="ECO:0000256" key="11">
    <source>
        <dbReference type="ARBA" id="ARBA00025198"/>
    </source>
</evidence>
<comment type="similarity">
    <text evidence="1 13 14">Belongs to the ATPase B chain family.</text>
</comment>
<accession>A0A0R1WIR4</accession>
<keyword evidence="3 13" id="KW-1003">Cell membrane</keyword>
<keyword evidence="8 13" id="KW-0406">Ion transport</keyword>
<dbReference type="RefSeq" id="WP_056984653.1">
    <property type="nucleotide sequence ID" value="NZ_AZGE01000020.1"/>
</dbReference>
<sequence>MFVNNVLAESNSLYVGDLIFYIVTFIILMLLVKHFAWGPVTDMMKKRADKIASDIDNAAKSRESAEKMAAKRQVELQNSRQEAADIVNNAKKSAETQRAQIVEAAQNDAQALKQQAQQDAEQARRDALNGAKDDVANLSIEIASKLIQKELKADDQKELIDSYIEGLVDHES</sequence>
<evidence type="ECO:0000256" key="7">
    <source>
        <dbReference type="ARBA" id="ARBA00022989"/>
    </source>
</evidence>
<evidence type="ECO:0000256" key="2">
    <source>
        <dbReference type="ARBA" id="ARBA00022448"/>
    </source>
</evidence>
<dbReference type="GO" id="GO:0046961">
    <property type="term" value="F:proton-transporting ATPase activity, rotational mechanism"/>
    <property type="evidence" value="ECO:0007669"/>
    <property type="project" value="TreeGrafter"/>
</dbReference>
<dbReference type="InterPro" id="IPR028987">
    <property type="entry name" value="ATP_synth_B-like_membr_sf"/>
</dbReference>
<dbReference type="InterPro" id="IPR050059">
    <property type="entry name" value="ATP_synthase_B_chain"/>
</dbReference>
<comment type="function">
    <text evidence="11 13">F(1)F(0) ATP synthase produces ATP from ADP in the presence of a proton or sodium gradient. F-type ATPases consist of two structural domains, F(1) containing the extramembraneous catalytic core and F(0) containing the membrane proton channel, linked together by a central stalk and a peripheral stalk. During catalysis, ATP synthesis in the catalytic domain of F(1) is coupled via a rotary mechanism of the central stalk subunits to proton translocation.</text>
</comment>
<reference evidence="16 17" key="1">
    <citation type="journal article" date="2015" name="Genome Announc.">
        <title>Expanding the biotechnology potential of lactobacilli through comparative genomics of 213 strains and associated genera.</title>
        <authorList>
            <person name="Sun Z."/>
            <person name="Harris H.M."/>
            <person name="McCann A."/>
            <person name="Guo C."/>
            <person name="Argimon S."/>
            <person name="Zhang W."/>
            <person name="Yang X."/>
            <person name="Jeffery I.B."/>
            <person name="Cooney J.C."/>
            <person name="Kagawa T.F."/>
            <person name="Liu W."/>
            <person name="Song Y."/>
            <person name="Salvetti E."/>
            <person name="Wrobel A."/>
            <person name="Rasinkangas P."/>
            <person name="Parkhill J."/>
            <person name="Rea M.C."/>
            <person name="O'Sullivan O."/>
            <person name="Ritari J."/>
            <person name="Douillard F.P."/>
            <person name="Paul Ross R."/>
            <person name="Yang R."/>
            <person name="Briner A.E."/>
            <person name="Felis G.E."/>
            <person name="de Vos W.M."/>
            <person name="Barrangou R."/>
            <person name="Klaenhammer T.R."/>
            <person name="Caufield P.W."/>
            <person name="Cui Y."/>
            <person name="Zhang H."/>
            <person name="O'Toole P.W."/>
        </authorList>
    </citation>
    <scope>NUCLEOTIDE SEQUENCE [LARGE SCALE GENOMIC DNA]</scope>
    <source>
        <strain evidence="16 17">DSM 4864</strain>
    </source>
</reference>
<evidence type="ECO:0000256" key="6">
    <source>
        <dbReference type="ARBA" id="ARBA00022781"/>
    </source>
</evidence>
<dbReference type="GO" id="GO:0046933">
    <property type="term" value="F:proton-transporting ATP synthase activity, rotational mechanism"/>
    <property type="evidence" value="ECO:0007669"/>
    <property type="project" value="UniProtKB-UniRule"/>
</dbReference>
<keyword evidence="2 13" id="KW-0813">Transport</keyword>